<feature type="transmembrane region" description="Helical" evidence="6">
    <location>
        <begin position="59"/>
        <end position="78"/>
    </location>
</feature>
<evidence type="ECO:0000256" key="6">
    <source>
        <dbReference type="SAM" id="Phobius"/>
    </source>
</evidence>
<evidence type="ECO:0000256" key="1">
    <source>
        <dbReference type="ARBA" id="ARBA00022679"/>
    </source>
</evidence>
<dbReference type="PIRSF" id="PIRSF037434">
    <property type="entry name" value="STHK_ChrS"/>
    <property type="match status" value="1"/>
</dbReference>
<evidence type="ECO:0000259" key="7">
    <source>
        <dbReference type="PROSITE" id="PS50109"/>
    </source>
</evidence>
<feature type="transmembrane region" description="Helical" evidence="6">
    <location>
        <begin position="90"/>
        <end position="107"/>
    </location>
</feature>
<dbReference type="CDD" id="cd16917">
    <property type="entry name" value="HATPase_UhpB-NarQ-NarX-like"/>
    <property type="match status" value="1"/>
</dbReference>
<evidence type="ECO:0000313" key="9">
    <source>
        <dbReference type="Proteomes" id="UP001614394"/>
    </source>
</evidence>
<evidence type="ECO:0000256" key="4">
    <source>
        <dbReference type="SAM" id="Coils"/>
    </source>
</evidence>
<dbReference type="InterPro" id="IPR005467">
    <property type="entry name" value="His_kinase_dom"/>
</dbReference>
<keyword evidence="9" id="KW-1185">Reference proteome</keyword>
<dbReference type="Gene3D" id="1.20.5.1930">
    <property type="match status" value="1"/>
</dbReference>
<feature type="transmembrane region" description="Helical" evidence="6">
    <location>
        <begin position="159"/>
        <end position="181"/>
    </location>
</feature>
<dbReference type="InterPro" id="IPR036890">
    <property type="entry name" value="HATPase_C_sf"/>
</dbReference>
<evidence type="ECO:0000256" key="2">
    <source>
        <dbReference type="ARBA" id="ARBA00022777"/>
    </source>
</evidence>
<sequence length="424" mass="45095">MRDDLPLEEPGRGMSTGSARGGDEWSSRFLRWDLYFAVVYVCTLVFILGAATPGPGPRTAAAVLLTASVPWYIVVGRPALIVEGEDERRALVYLIGAVVLFLPPSFLVGETRLATFALAPQCFMLLWMNMRRALVLMAVINLVPVVGWGLLWRPASDDLFFQAVFAVVTLAFSAAFGGWTIRIITQSAERADLIAELDASREEVARLSAERGALAERARMSREIHDTLAQGFTSLLMLVQAVESEMDGEPDEARRHLGLMARTARENLAEARALVAGDGPTGLEDSSLPDAVRRLVARHHEQTGAATSVDVTGPVRALPAGVEVVALRGCQESLSNARRHAGPAAPVAVSLEYAPEALCLRVRDEGHGFGTGAATGGYGLAGIRARAGEIGGTADVRSTPGDGTEVVITLPTAPLPTTPLRSPA</sequence>
<feature type="transmembrane region" description="Helical" evidence="6">
    <location>
        <begin position="34"/>
        <end position="53"/>
    </location>
</feature>
<dbReference type="EMBL" id="JBITYG010000003">
    <property type="protein sequence ID" value="MFI9101417.1"/>
    <property type="molecule type" value="Genomic_DNA"/>
</dbReference>
<dbReference type="Pfam" id="PF02518">
    <property type="entry name" value="HATPase_c"/>
    <property type="match status" value="1"/>
</dbReference>
<protein>
    <submittedName>
        <fullName evidence="8">Sensor histidine kinase</fullName>
    </submittedName>
</protein>
<dbReference type="InterPro" id="IPR003594">
    <property type="entry name" value="HATPase_dom"/>
</dbReference>
<keyword evidence="6" id="KW-1133">Transmembrane helix</keyword>
<dbReference type="SUPFAM" id="SSF55874">
    <property type="entry name" value="ATPase domain of HSP90 chaperone/DNA topoisomerase II/histidine kinase"/>
    <property type="match status" value="1"/>
</dbReference>
<keyword evidence="6" id="KW-0472">Membrane</keyword>
<evidence type="ECO:0000256" key="5">
    <source>
        <dbReference type="SAM" id="MobiDB-lite"/>
    </source>
</evidence>
<dbReference type="PROSITE" id="PS50109">
    <property type="entry name" value="HIS_KIN"/>
    <property type="match status" value="1"/>
</dbReference>
<dbReference type="GO" id="GO:0016301">
    <property type="term" value="F:kinase activity"/>
    <property type="evidence" value="ECO:0007669"/>
    <property type="project" value="UniProtKB-KW"/>
</dbReference>
<dbReference type="SMART" id="SM00387">
    <property type="entry name" value="HATPase_c"/>
    <property type="match status" value="1"/>
</dbReference>
<feature type="domain" description="Histidine kinase" evidence="7">
    <location>
        <begin position="334"/>
        <end position="414"/>
    </location>
</feature>
<dbReference type="RefSeq" id="WP_399647849.1">
    <property type="nucleotide sequence ID" value="NZ_JBITYG010000003.1"/>
</dbReference>
<dbReference type="Pfam" id="PF07730">
    <property type="entry name" value="HisKA_3"/>
    <property type="match status" value="1"/>
</dbReference>
<proteinExistence type="predicted"/>
<evidence type="ECO:0000256" key="3">
    <source>
        <dbReference type="ARBA" id="ARBA00023012"/>
    </source>
</evidence>
<feature type="region of interest" description="Disordered" evidence="5">
    <location>
        <begin position="1"/>
        <end position="23"/>
    </location>
</feature>
<keyword evidence="3" id="KW-0902">Two-component regulatory system</keyword>
<keyword evidence="6" id="KW-0812">Transmembrane</keyword>
<keyword evidence="1" id="KW-0808">Transferase</keyword>
<dbReference type="InterPro" id="IPR017205">
    <property type="entry name" value="Sig_transdc_His_kinase_ChrS"/>
</dbReference>
<keyword evidence="4" id="KW-0175">Coiled coil</keyword>
<gene>
    <name evidence="8" type="ORF">ACIGXA_12900</name>
</gene>
<feature type="coiled-coil region" evidence="4">
    <location>
        <begin position="190"/>
        <end position="217"/>
    </location>
</feature>
<dbReference type="InterPro" id="IPR050482">
    <property type="entry name" value="Sensor_HK_TwoCompSys"/>
</dbReference>
<organism evidence="8 9">
    <name type="scientific">Streptomyces fildesensis</name>
    <dbReference type="NCBI Taxonomy" id="375757"/>
    <lineage>
        <taxon>Bacteria</taxon>
        <taxon>Bacillati</taxon>
        <taxon>Actinomycetota</taxon>
        <taxon>Actinomycetes</taxon>
        <taxon>Kitasatosporales</taxon>
        <taxon>Streptomycetaceae</taxon>
        <taxon>Streptomyces</taxon>
    </lineage>
</organism>
<evidence type="ECO:0000313" key="8">
    <source>
        <dbReference type="EMBL" id="MFI9101417.1"/>
    </source>
</evidence>
<name>A0ABW8C6I2_9ACTN</name>
<comment type="caution">
    <text evidence="8">The sequence shown here is derived from an EMBL/GenBank/DDBJ whole genome shotgun (WGS) entry which is preliminary data.</text>
</comment>
<keyword evidence="2 8" id="KW-0418">Kinase</keyword>
<dbReference type="Gene3D" id="3.30.565.10">
    <property type="entry name" value="Histidine kinase-like ATPase, C-terminal domain"/>
    <property type="match status" value="1"/>
</dbReference>
<feature type="compositionally biased region" description="Basic and acidic residues" evidence="5">
    <location>
        <begin position="1"/>
        <end position="11"/>
    </location>
</feature>
<reference evidence="8 9" key="1">
    <citation type="submission" date="2024-10" db="EMBL/GenBank/DDBJ databases">
        <title>The Natural Products Discovery Center: Release of the First 8490 Sequenced Strains for Exploring Actinobacteria Biosynthetic Diversity.</title>
        <authorList>
            <person name="Kalkreuter E."/>
            <person name="Kautsar S.A."/>
            <person name="Yang D."/>
            <person name="Bader C.D."/>
            <person name="Teijaro C.N."/>
            <person name="Fluegel L."/>
            <person name="Davis C.M."/>
            <person name="Simpson J.R."/>
            <person name="Lauterbach L."/>
            <person name="Steele A.D."/>
            <person name="Gui C."/>
            <person name="Meng S."/>
            <person name="Li G."/>
            <person name="Viehrig K."/>
            <person name="Ye F."/>
            <person name="Su P."/>
            <person name="Kiefer A.F."/>
            <person name="Nichols A."/>
            <person name="Cepeda A.J."/>
            <person name="Yan W."/>
            <person name="Fan B."/>
            <person name="Jiang Y."/>
            <person name="Adhikari A."/>
            <person name="Zheng C.-J."/>
            <person name="Schuster L."/>
            <person name="Cowan T.M."/>
            <person name="Smanski M.J."/>
            <person name="Chevrette M.G."/>
            <person name="De Carvalho L.P.S."/>
            <person name="Shen B."/>
        </authorList>
    </citation>
    <scope>NUCLEOTIDE SEQUENCE [LARGE SCALE GENOMIC DNA]</scope>
    <source>
        <strain evidence="8 9">NPDC053399</strain>
    </source>
</reference>
<feature type="transmembrane region" description="Helical" evidence="6">
    <location>
        <begin position="134"/>
        <end position="153"/>
    </location>
</feature>
<dbReference type="PANTHER" id="PTHR24421:SF62">
    <property type="entry name" value="SENSORY TRANSDUCTION HISTIDINE KINASE"/>
    <property type="match status" value="1"/>
</dbReference>
<dbReference type="InterPro" id="IPR011712">
    <property type="entry name" value="Sig_transdc_His_kin_sub3_dim/P"/>
</dbReference>
<dbReference type="PANTHER" id="PTHR24421">
    <property type="entry name" value="NITRATE/NITRITE SENSOR PROTEIN NARX-RELATED"/>
    <property type="match status" value="1"/>
</dbReference>
<dbReference type="Proteomes" id="UP001614394">
    <property type="component" value="Unassembled WGS sequence"/>
</dbReference>
<accession>A0ABW8C6I2</accession>